<dbReference type="InterPro" id="IPR050196">
    <property type="entry name" value="Cytochrome_P450_Monoox"/>
</dbReference>
<dbReference type="GO" id="GO:0020037">
    <property type="term" value="F:heme binding"/>
    <property type="evidence" value="ECO:0007669"/>
    <property type="project" value="InterPro"/>
</dbReference>
<sequence length="222" mass="24839">MGLLALTALSIAISYLLAWIPSLIQWLLARKRLIQAIDRLPGPKALPLVGCAYQFSFDSYKFTYLMEDLFERYSDGLRGNGMFRLWIGPFPVVCICRADSAKVILESSVETSKPKEGYGRLQEWLGTSILTSNGERWRSKRKMLTPAFHFSILNDFMTIFNKEATILLDQFSQFADSRQSVDVFPLIKLCALDIICGPGPSDVVVGEDGVNSGQPAFQQSLL</sequence>
<evidence type="ECO:0000256" key="5">
    <source>
        <dbReference type="ARBA" id="ARBA00023033"/>
    </source>
</evidence>
<dbReference type="OrthoDB" id="1470350at2759"/>
<dbReference type="EMBL" id="UZAH01025769">
    <property type="protein sequence ID" value="VDO70224.1"/>
    <property type="molecule type" value="Genomic_DNA"/>
</dbReference>
<keyword evidence="3" id="KW-0479">Metal-binding</keyword>
<proteinExistence type="inferred from homology"/>
<dbReference type="PANTHER" id="PTHR24291">
    <property type="entry name" value="CYTOCHROME P450 FAMILY 4"/>
    <property type="match status" value="1"/>
</dbReference>
<comment type="similarity">
    <text evidence="2">Belongs to the cytochrome P450 family.</text>
</comment>
<evidence type="ECO:0000313" key="6">
    <source>
        <dbReference type="EMBL" id="VDO70224.1"/>
    </source>
</evidence>
<dbReference type="Pfam" id="PF00067">
    <property type="entry name" value="p450"/>
    <property type="match status" value="1"/>
</dbReference>
<dbReference type="SUPFAM" id="SSF48264">
    <property type="entry name" value="Cytochrome P450"/>
    <property type="match status" value="1"/>
</dbReference>
<dbReference type="GO" id="GO:0016705">
    <property type="term" value="F:oxidoreductase activity, acting on paired donors, with incorporation or reduction of molecular oxygen"/>
    <property type="evidence" value="ECO:0007669"/>
    <property type="project" value="InterPro"/>
</dbReference>
<evidence type="ECO:0000256" key="3">
    <source>
        <dbReference type="ARBA" id="ARBA00022617"/>
    </source>
</evidence>
<keyword evidence="7" id="KW-1185">Reference proteome</keyword>
<comment type="cofactor">
    <cofactor evidence="1">
        <name>heme</name>
        <dbReference type="ChEBI" id="CHEBI:30413"/>
    </cofactor>
</comment>
<dbReference type="AlphaFoldDB" id="A0A183FIZ3"/>
<reference evidence="6 7" key="1">
    <citation type="submission" date="2018-11" db="EMBL/GenBank/DDBJ databases">
        <authorList>
            <consortium name="Pathogen Informatics"/>
        </authorList>
    </citation>
    <scope>NUCLEOTIDE SEQUENCE [LARGE SCALE GENOMIC DNA]</scope>
</reference>
<dbReference type="Gene3D" id="1.10.630.10">
    <property type="entry name" value="Cytochrome P450"/>
    <property type="match status" value="1"/>
</dbReference>
<reference evidence="8" key="2">
    <citation type="submission" date="2019-09" db="UniProtKB">
        <authorList>
            <consortium name="WormBaseParasite"/>
        </authorList>
    </citation>
    <scope>IDENTIFICATION</scope>
</reference>
<gene>
    <name evidence="6" type="ORF">HPBE_LOCUS6922</name>
</gene>
<dbReference type="InterPro" id="IPR001128">
    <property type="entry name" value="Cyt_P450"/>
</dbReference>
<evidence type="ECO:0000256" key="2">
    <source>
        <dbReference type="ARBA" id="ARBA00010617"/>
    </source>
</evidence>
<evidence type="ECO:0000313" key="7">
    <source>
        <dbReference type="Proteomes" id="UP000050761"/>
    </source>
</evidence>
<protein>
    <submittedName>
        <fullName evidence="8">Cytochrome P450</fullName>
    </submittedName>
</protein>
<name>A0A183FIZ3_HELPZ</name>
<keyword evidence="4" id="KW-0408">Iron</keyword>
<accession>A0A183FIZ3</accession>
<organism evidence="7 8">
    <name type="scientific">Heligmosomoides polygyrus</name>
    <name type="common">Parasitic roundworm</name>
    <dbReference type="NCBI Taxonomy" id="6339"/>
    <lineage>
        <taxon>Eukaryota</taxon>
        <taxon>Metazoa</taxon>
        <taxon>Ecdysozoa</taxon>
        <taxon>Nematoda</taxon>
        <taxon>Chromadorea</taxon>
        <taxon>Rhabditida</taxon>
        <taxon>Rhabditina</taxon>
        <taxon>Rhabditomorpha</taxon>
        <taxon>Strongyloidea</taxon>
        <taxon>Heligmosomidae</taxon>
        <taxon>Heligmosomoides</taxon>
    </lineage>
</organism>
<dbReference type="PANTHER" id="PTHR24291:SF146">
    <property type="entry name" value="CYTOCHROME P450"/>
    <property type="match status" value="1"/>
</dbReference>
<dbReference type="GO" id="GO:0004497">
    <property type="term" value="F:monooxygenase activity"/>
    <property type="evidence" value="ECO:0007669"/>
    <property type="project" value="UniProtKB-KW"/>
</dbReference>
<dbReference type="WBParaSite" id="HPBE_0000692101-mRNA-1">
    <property type="protein sequence ID" value="HPBE_0000692101-mRNA-1"/>
    <property type="gene ID" value="HPBE_0000692101"/>
</dbReference>
<evidence type="ECO:0000256" key="4">
    <source>
        <dbReference type="ARBA" id="ARBA00023004"/>
    </source>
</evidence>
<keyword evidence="3" id="KW-0349">Heme</keyword>
<evidence type="ECO:0000256" key="1">
    <source>
        <dbReference type="ARBA" id="ARBA00001971"/>
    </source>
</evidence>
<accession>A0A3P7YFT5</accession>
<dbReference type="InterPro" id="IPR036396">
    <property type="entry name" value="Cyt_P450_sf"/>
</dbReference>
<evidence type="ECO:0000313" key="8">
    <source>
        <dbReference type="WBParaSite" id="HPBE_0000692101-mRNA-1"/>
    </source>
</evidence>
<dbReference type="GO" id="GO:0005506">
    <property type="term" value="F:iron ion binding"/>
    <property type="evidence" value="ECO:0007669"/>
    <property type="project" value="InterPro"/>
</dbReference>
<keyword evidence="5" id="KW-0503">Monooxygenase</keyword>
<dbReference type="Proteomes" id="UP000050761">
    <property type="component" value="Unassembled WGS sequence"/>
</dbReference>
<keyword evidence="5" id="KW-0560">Oxidoreductase</keyword>